<dbReference type="GO" id="GO:0016788">
    <property type="term" value="F:hydrolase activity, acting on ester bonds"/>
    <property type="evidence" value="ECO:0007669"/>
    <property type="project" value="InterPro"/>
</dbReference>
<keyword evidence="3" id="KW-1185">Reference proteome</keyword>
<dbReference type="InterPro" id="IPR029058">
    <property type="entry name" value="AB_hydrolase_fold"/>
</dbReference>
<organism evidence="2 3">
    <name type="scientific">Caballeronia glathei</name>
    <dbReference type="NCBI Taxonomy" id="60547"/>
    <lineage>
        <taxon>Bacteria</taxon>
        <taxon>Pseudomonadati</taxon>
        <taxon>Pseudomonadota</taxon>
        <taxon>Betaproteobacteria</taxon>
        <taxon>Burkholderiales</taxon>
        <taxon>Burkholderiaceae</taxon>
        <taxon>Caballeronia</taxon>
    </lineage>
</organism>
<sequence>MAARYPIIYIRGYAMTESERNETAADPFCGFNVGSTLYRAVPDKTAKPARFIFESPLVRLVTEYQYQHVYQNGADIMDPDWQPPRDEDGNPTVGIPSGSLVIYRYYDDGSTFFGEGKARDIEAYAKGLNDLILKIRSLVCSHVPKGGQQMKEADFRCHLVAHSMGGLVARAFLQNARLGGSEARKCVGKFFTFATPHNGIELLGLNVPHWLTKDEMNTFNREKMAEFLDMKAVSAAFNGRVDLIPESALPSERIFCMVGTNRGDYEVGEGLARAFVGHGSDGLVRIENASLWGVEGQKATQPAATAYAYRSHSGYFGIVNSEEAYQNLVRFLFGDVRVDIWLDVESVRLPADLEQKAGVEALYQFEIRAAPRGKRWFLTRRTAVEDSPACRTHSQLSGADAQQRRIYLSTVFLSKRGKVDQDRKSLAYAMTVAVKVPDYEIERRFWADGHYEGADLFRDTAVIELTPPDDGKSAWDVKYSWASNPDAPMTRPIDFTAAADGKVELSIDFANPNKPGISGKIRLVVRPWS</sequence>
<feature type="domain" description="GPI inositol-deacylase PGAP1-like alpha/beta" evidence="1">
    <location>
        <begin position="123"/>
        <end position="201"/>
    </location>
</feature>
<dbReference type="Gene3D" id="3.40.50.1820">
    <property type="entry name" value="alpha/beta hydrolase"/>
    <property type="match status" value="1"/>
</dbReference>
<accession>A0A069PUP0</accession>
<dbReference type="STRING" id="60547.GCA_000751215_04374"/>
<dbReference type="SUPFAM" id="SSF53474">
    <property type="entry name" value="alpha/beta-Hydrolases"/>
    <property type="match status" value="1"/>
</dbReference>
<dbReference type="AlphaFoldDB" id="A0A069PUP0"/>
<proteinExistence type="predicted"/>
<evidence type="ECO:0000313" key="3">
    <source>
        <dbReference type="Proteomes" id="UP000027466"/>
    </source>
</evidence>
<reference evidence="2 3" key="1">
    <citation type="submission" date="2014-03" db="EMBL/GenBank/DDBJ databases">
        <title>Draft Genome Sequences of Four Burkholderia Strains.</title>
        <authorList>
            <person name="Liu X.Y."/>
            <person name="Li C.X."/>
            <person name="Xu J.H."/>
        </authorList>
    </citation>
    <scope>NUCLEOTIDE SEQUENCE [LARGE SCALE GENOMIC DNA]</scope>
    <source>
        <strain evidence="2 3">DSM 50014</strain>
    </source>
</reference>
<gene>
    <name evidence="2" type="ORF">BG61_19500</name>
</gene>
<dbReference type="Pfam" id="PF07819">
    <property type="entry name" value="PGAP1"/>
    <property type="match status" value="1"/>
</dbReference>
<dbReference type="EMBL" id="JFHC01000003">
    <property type="protein sequence ID" value="KDR44250.1"/>
    <property type="molecule type" value="Genomic_DNA"/>
</dbReference>
<dbReference type="Proteomes" id="UP000027466">
    <property type="component" value="Unassembled WGS sequence"/>
</dbReference>
<evidence type="ECO:0000313" key="2">
    <source>
        <dbReference type="EMBL" id="KDR44250.1"/>
    </source>
</evidence>
<dbReference type="RefSeq" id="WP_035935213.1">
    <property type="nucleotide sequence ID" value="NZ_CADFFX010000002.1"/>
</dbReference>
<evidence type="ECO:0000259" key="1">
    <source>
        <dbReference type="Pfam" id="PF07819"/>
    </source>
</evidence>
<protein>
    <recommendedName>
        <fullName evidence="1">GPI inositol-deacylase PGAP1-like alpha/beta domain-containing protein</fullName>
    </recommendedName>
</protein>
<comment type="caution">
    <text evidence="2">The sequence shown here is derived from an EMBL/GenBank/DDBJ whole genome shotgun (WGS) entry which is preliminary data.</text>
</comment>
<dbReference type="InterPro" id="IPR012908">
    <property type="entry name" value="PGAP1-ab_dom-like"/>
</dbReference>
<name>A0A069PUP0_9BURK</name>